<gene>
    <name evidence="8" type="primary">rmlD</name>
</gene>
<evidence type="ECO:0000313" key="9">
    <source>
        <dbReference type="EMBL" id="BAQ01995.1"/>
    </source>
</evidence>
<evidence type="ECO:0000256" key="1">
    <source>
        <dbReference type="ARBA" id="ARBA00004781"/>
    </source>
</evidence>
<dbReference type="GO" id="GO:0008831">
    <property type="term" value="F:dTDP-4-dehydrorhamnose reductase activity"/>
    <property type="evidence" value="ECO:0007669"/>
    <property type="project" value="UniProtKB-EC"/>
</dbReference>
<evidence type="ECO:0000256" key="6">
    <source>
        <dbReference type="RuleBase" id="RU364082"/>
    </source>
</evidence>
<dbReference type="GO" id="GO:0019305">
    <property type="term" value="P:dTDP-rhamnose biosynthetic process"/>
    <property type="evidence" value="ECO:0007669"/>
    <property type="project" value="UniProtKB-UniPathway"/>
</dbReference>
<comment type="function">
    <text evidence="6">Catalyzes the reduction of dTDP-6-deoxy-L-lyxo-4-hexulose to yield dTDP-L-rhamnose.</text>
</comment>
<proteinExistence type="inferred from homology"/>
<dbReference type="GO" id="GO:0009243">
    <property type="term" value="P:O antigen biosynthetic process"/>
    <property type="evidence" value="ECO:0007669"/>
    <property type="project" value="UniProtKB-UniPathway"/>
</dbReference>
<accession>A0A0A8J9K2</accession>
<dbReference type="EMBL" id="KJ778801">
    <property type="protein sequence ID" value="AIG62765.1"/>
    <property type="molecule type" value="Genomic_DNA"/>
</dbReference>
<feature type="domain" description="RmlD-like substrate binding" evidence="7">
    <location>
        <begin position="1"/>
        <end position="278"/>
    </location>
</feature>
<dbReference type="Pfam" id="PF04321">
    <property type="entry name" value="RmlD_sub_bind"/>
    <property type="match status" value="1"/>
</dbReference>
<comment type="similarity">
    <text evidence="2 6">Belongs to the dTDP-4-dehydrorhamnose reductase family.</text>
</comment>
<protein>
    <recommendedName>
        <fullName evidence="4 6">dTDP-4-dehydrorhamnose reductase</fullName>
        <ecNumber evidence="3 6">1.1.1.133</ecNumber>
    </recommendedName>
</protein>
<dbReference type="RefSeq" id="WP_053276576.1">
    <property type="nucleotide sequence ID" value="NZ_CP027371.1"/>
</dbReference>
<sequence length="292" mass="33203">MKVLILGASGMLGYSLYANMSEYHEFEVFGTVRDIAGKEHYYNKPKGYIIKNVNILDLDKVKQIVAELKPDVVINCIGLIKQLSISKKYTSAITINALLPHQLAEICSSYEAKLIHFSTDCVFDGKKGNYKEDDLPTATDLYGKTKHMGEVYYGGHITLRTSIIGHELISSISLVEWFLNQEKEVKGFTKAIFSGLPTAYIAKLLAEKIIPNKSLSGLYHLSTFPINKYDLLTKISKVYDKNINIYKSDEVIIDRSLNSEKLRSEIGFVPPDWDELIEYMNADFKKWYTLCR</sequence>
<dbReference type="PANTHER" id="PTHR10491">
    <property type="entry name" value="DTDP-4-DEHYDRORHAMNOSE REDUCTASE"/>
    <property type="match status" value="1"/>
</dbReference>
<dbReference type="InterPro" id="IPR005913">
    <property type="entry name" value="dTDP_dehydrorham_reduct"/>
</dbReference>
<evidence type="ECO:0000313" key="8">
    <source>
        <dbReference type="EMBL" id="AIG62765.1"/>
    </source>
</evidence>
<keyword evidence="6" id="KW-0521">NADP</keyword>
<dbReference type="InterPro" id="IPR036291">
    <property type="entry name" value="NAD(P)-bd_dom_sf"/>
</dbReference>
<dbReference type="SUPFAM" id="SSF51735">
    <property type="entry name" value="NAD(P)-binding Rossmann-fold domains"/>
    <property type="match status" value="1"/>
</dbReference>
<dbReference type="UniPathway" id="UPA00281"/>
<dbReference type="UniPathway" id="UPA00124"/>
<name>A0A0A8J9K2_ECOLX</name>
<evidence type="ECO:0000256" key="5">
    <source>
        <dbReference type="ARBA" id="ARBA00048200"/>
    </source>
</evidence>
<comment type="pathway">
    <text evidence="1 6">Carbohydrate biosynthesis; dTDP-L-rhamnose biosynthesis.</text>
</comment>
<dbReference type="EC" id="1.1.1.133" evidence="3 6"/>
<evidence type="ECO:0000259" key="7">
    <source>
        <dbReference type="Pfam" id="PF04321"/>
    </source>
</evidence>
<keyword evidence="6" id="KW-0560">Oxidoreductase</keyword>
<reference evidence="9" key="1">
    <citation type="journal article" date="2014" name="DNA Res.">
        <title>A complete view of the genetic diversity of the Escherichia coli O-antigen biosynthesis gene cluster.</title>
        <authorList>
            <person name="Iguchi A."/>
            <person name="Iyoda S."/>
            <person name="Kikuchi T."/>
            <person name="Ogura Y."/>
            <person name="Katsura K."/>
            <person name="Ohnishi M."/>
            <person name="Hayashi T."/>
            <person name="Thomson N.R."/>
        </authorList>
    </citation>
    <scope>NUCLEOTIDE SEQUENCE</scope>
    <source>
        <strain evidence="9">92-1250</strain>
    </source>
</reference>
<evidence type="ECO:0000256" key="4">
    <source>
        <dbReference type="ARBA" id="ARBA00017099"/>
    </source>
</evidence>
<comment type="catalytic activity">
    <reaction evidence="5 6">
        <text>dTDP-beta-L-rhamnose + NADP(+) = dTDP-4-dehydro-beta-L-rhamnose + NADPH + H(+)</text>
        <dbReference type="Rhea" id="RHEA:21796"/>
        <dbReference type="ChEBI" id="CHEBI:15378"/>
        <dbReference type="ChEBI" id="CHEBI:57510"/>
        <dbReference type="ChEBI" id="CHEBI:57783"/>
        <dbReference type="ChEBI" id="CHEBI:58349"/>
        <dbReference type="ChEBI" id="CHEBI:62830"/>
        <dbReference type="EC" id="1.1.1.133"/>
    </reaction>
</comment>
<evidence type="ECO:0000256" key="2">
    <source>
        <dbReference type="ARBA" id="ARBA00010944"/>
    </source>
</evidence>
<dbReference type="EMBL" id="AB812078">
    <property type="protein sequence ID" value="BAQ01995.1"/>
    <property type="molecule type" value="Genomic_DNA"/>
</dbReference>
<organism evidence="9">
    <name type="scientific">Escherichia coli</name>
    <dbReference type="NCBI Taxonomy" id="562"/>
    <lineage>
        <taxon>Bacteria</taxon>
        <taxon>Pseudomonadati</taxon>
        <taxon>Pseudomonadota</taxon>
        <taxon>Gammaproteobacteria</taxon>
        <taxon>Enterobacterales</taxon>
        <taxon>Enterobacteriaceae</taxon>
        <taxon>Escherichia</taxon>
    </lineage>
</organism>
<dbReference type="Gene3D" id="3.40.50.720">
    <property type="entry name" value="NAD(P)-binding Rossmann-like Domain"/>
    <property type="match status" value="1"/>
</dbReference>
<dbReference type="CDD" id="cd05254">
    <property type="entry name" value="dTDP_HR_like_SDR_e"/>
    <property type="match status" value="1"/>
</dbReference>
<evidence type="ECO:0000256" key="3">
    <source>
        <dbReference type="ARBA" id="ARBA00012929"/>
    </source>
</evidence>
<dbReference type="AlphaFoldDB" id="A0A0A8J9K2"/>
<dbReference type="GO" id="GO:0005829">
    <property type="term" value="C:cytosol"/>
    <property type="evidence" value="ECO:0007669"/>
    <property type="project" value="TreeGrafter"/>
</dbReference>
<reference evidence="8" key="2">
    <citation type="journal article" date="2016" name="PLoS ONE">
        <title>Comparison of O-Antigen Gene Clusters of All O-Serogroups of Escherichia coli and Proposal for Adopting a New Nomenclature for O-Typing.</title>
        <authorList>
            <person name="DebRoy C."/>
            <person name="Fratamico P.M."/>
            <person name="Yan X."/>
            <person name="Baranzoni G."/>
            <person name="Liu Y."/>
            <person name="Needleman D.S."/>
            <person name="Tebbs R."/>
            <person name="O'Connell C.D."/>
            <person name="Allred A."/>
            <person name="Swimley M."/>
            <person name="Mwangi M."/>
            <person name="Kapur V."/>
            <person name="Raygoza Garay J.A."/>
            <person name="Roberts E.L."/>
            <person name="Katani R."/>
        </authorList>
    </citation>
    <scope>NUCLEOTIDE SEQUENCE</scope>
    <source>
        <strain evidence="8">92-1250</strain>
    </source>
</reference>
<comment type="cofactor">
    <cofactor evidence="6">
        <name>Mg(2+)</name>
        <dbReference type="ChEBI" id="CHEBI:18420"/>
    </cofactor>
    <text evidence="6">Binds 1 Mg(2+) ion per monomer.</text>
</comment>
<dbReference type="InterPro" id="IPR029903">
    <property type="entry name" value="RmlD-like-bd"/>
</dbReference>
<dbReference type="PANTHER" id="PTHR10491:SF4">
    <property type="entry name" value="METHIONINE ADENOSYLTRANSFERASE 2 SUBUNIT BETA"/>
    <property type="match status" value="1"/>
</dbReference>